<accession>A0A2S5JHA7</accession>
<evidence type="ECO:0000313" key="9">
    <source>
        <dbReference type="EMBL" id="PPB80842.1"/>
    </source>
</evidence>
<evidence type="ECO:0000256" key="6">
    <source>
        <dbReference type="ARBA" id="ARBA00023136"/>
    </source>
</evidence>
<keyword evidence="6 8" id="KW-0472">Membrane</keyword>
<evidence type="ECO:0000256" key="8">
    <source>
        <dbReference type="SAM" id="Phobius"/>
    </source>
</evidence>
<keyword evidence="5 8" id="KW-1133">Transmembrane helix</keyword>
<dbReference type="GO" id="GO:0015031">
    <property type="term" value="P:protein transport"/>
    <property type="evidence" value="ECO:0007669"/>
    <property type="project" value="UniProtKB-KW"/>
</dbReference>
<dbReference type="Proteomes" id="UP000239736">
    <property type="component" value="Unassembled WGS sequence"/>
</dbReference>
<evidence type="ECO:0000256" key="4">
    <source>
        <dbReference type="ARBA" id="ARBA00022692"/>
    </source>
</evidence>
<dbReference type="AlphaFoldDB" id="A0A2S5JHA7"/>
<protein>
    <submittedName>
        <fullName evidence="9">Biopolymer transport protein ExbD</fullName>
    </submittedName>
</protein>
<organism evidence="9 10">
    <name type="scientific">Albidovulum inexpectatum</name>
    <dbReference type="NCBI Taxonomy" id="196587"/>
    <lineage>
        <taxon>Bacteria</taxon>
        <taxon>Pseudomonadati</taxon>
        <taxon>Pseudomonadota</taxon>
        <taxon>Alphaproteobacteria</taxon>
        <taxon>Rhodobacterales</taxon>
        <taxon>Paracoccaceae</taxon>
        <taxon>Albidovulum</taxon>
    </lineage>
</organism>
<evidence type="ECO:0000256" key="2">
    <source>
        <dbReference type="ARBA" id="ARBA00005811"/>
    </source>
</evidence>
<keyword evidence="7" id="KW-0813">Transport</keyword>
<evidence type="ECO:0000256" key="1">
    <source>
        <dbReference type="ARBA" id="ARBA00004162"/>
    </source>
</evidence>
<gene>
    <name evidence="9" type="ORF">LV82_01575</name>
</gene>
<dbReference type="Pfam" id="PF02472">
    <property type="entry name" value="ExbD"/>
    <property type="match status" value="1"/>
</dbReference>
<keyword evidence="10" id="KW-1185">Reference proteome</keyword>
<evidence type="ECO:0000256" key="5">
    <source>
        <dbReference type="ARBA" id="ARBA00022989"/>
    </source>
</evidence>
<evidence type="ECO:0000313" key="10">
    <source>
        <dbReference type="Proteomes" id="UP000239736"/>
    </source>
</evidence>
<keyword evidence="7" id="KW-0653">Protein transport</keyword>
<dbReference type="RefSeq" id="WP_104070558.1">
    <property type="nucleotide sequence ID" value="NZ_PRDS01000004.1"/>
</dbReference>
<dbReference type="GO" id="GO:0005886">
    <property type="term" value="C:plasma membrane"/>
    <property type="evidence" value="ECO:0007669"/>
    <property type="project" value="UniProtKB-SubCell"/>
</dbReference>
<comment type="subcellular location">
    <subcellularLocation>
        <location evidence="1">Cell membrane</location>
        <topology evidence="1">Single-pass membrane protein</topology>
    </subcellularLocation>
    <subcellularLocation>
        <location evidence="7">Cell membrane</location>
        <topology evidence="7">Single-pass type II membrane protein</topology>
    </subcellularLocation>
</comment>
<dbReference type="OrthoDB" id="8479787at2"/>
<comment type="caution">
    <text evidence="9">The sequence shown here is derived from an EMBL/GenBank/DDBJ whole genome shotgun (WGS) entry which is preliminary data.</text>
</comment>
<name>A0A2S5JHA7_9RHOB</name>
<dbReference type="GO" id="GO:0022857">
    <property type="term" value="F:transmembrane transporter activity"/>
    <property type="evidence" value="ECO:0007669"/>
    <property type="project" value="InterPro"/>
</dbReference>
<evidence type="ECO:0000256" key="7">
    <source>
        <dbReference type="RuleBase" id="RU003879"/>
    </source>
</evidence>
<proteinExistence type="inferred from homology"/>
<dbReference type="InterPro" id="IPR003400">
    <property type="entry name" value="ExbD"/>
</dbReference>
<reference evidence="9 10" key="1">
    <citation type="submission" date="2018-01" db="EMBL/GenBank/DDBJ databases">
        <title>Genomic Encyclopedia of Archaeal and Bacterial Type Strains, Phase II (KMG-II): from individual species to whole genera.</title>
        <authorList>
            <person name="Goeker M."/>
        </authorList>
    </citation>
    <scope>NUCLEOTIDE SEQUENCE [LARGE SCALE GENOMIC DNA]</scope>
    <source>
        <strain evidence="9 10">DSM 12048</strain>
    </source>
</reference>
<comment type="similarity">
    <text evidence="2 7">Belongs to the ExbD/TolR family.</text>
</comment>
<feature type="transmembrane region" description="Helical" evidence="8">
    <location>
        <begin position="12"/>
        <end position="35"/>
    </location>
</feature>
<sequence length="128" mass="14074">MRRQPRRAEREPTVALINIVFLMLVFFLVAGQIAAPVETDLRLVRADDPDTTPLGDVLVVHADGRLSHRGRGVDSAAAYLSALPEVERARARLMPDRDLPAARLVAIARELTRAGAESVVIATERETR</sequence>
<evidence type="ECO:0000256" key="3">
    <source>
        <dbReference type="ARBA" id="ARBA00022475"/>
    </source>
</evidence>
<keyword evidence="3" id="KW-1003">Cell membrane</keyword>
<dbReference type="EMBL" id="PRDS01000004">
    <property type="protein sequence ID" value="PPB80842.1"/>
    <property type="molecule type" value="Genomic_DNA"/>
</dbReference>
<keyword evidence="4 7" id="KW-0812">Transmembrane</keyword>